<reference evidence="3 4" key="1">
    <citation type="submission" date="2024-08" db="EMBL/GenBank/DDBJ databases">
        <title>Whole-genome sequencing of halo(alkali)philic microorganisms from hypersaline lakes.</title>
        <authorList>
            <person name="Sorokin D.Y."/>
            <person name="Merkel A.Y."/>
            <person name="Messina E."/>
            <person name="Yakimov M."/>
        </authorList>
    </citation>
    <scope>NUCLEOTIDE SEQUENCE [LARGE SCALE GENOMIC DNA]</scope>
    <source>
        <strain evidence="3 4">AB-hyl4</strain>
    </source>
</reference>
<evidence type="ECO:0000313" key="4">
    <source>
        <dbReference type="Proteomes" id="UP001575105"/>
    </source>
</evidence>
<dbReference type="Pfam" id="PF07596">
    <property type="entry name" value="SBP_bac_10"/>
    <property type="match status" value="1"/>
</dbReference>
<keyword evidence="1" id="KW-0812">Transmembrane</keyword>
<evidence type="ECO:0000259" key="2">
    <source>
        <dbReference type="Pfam" id="PF07596"/>
    </source>
</evidence>
<dbReference type="InterPro" id="IPR045584">
    <property type="entry name" value="Pilin-like"/>
</dbReference>
<evidence type="ECO:0000256" key="1">
    <source>
        <dbReference type="SAM" id="Phobius"/>
    </source>
</evidence>
<protein>
    <submittedName>
        <fullName evidence="3">Prepilin-type N-terminal cleavage/methylation domain-containing protein</fullName>
    </submittedName>
</protein>
<name>A0ABV4U5G9_9BACT</name>
<dbReference type="PANTHER" id="PTHR30093">
    <property type="entry name" value="GENERAL SECRETION PATHWAY PROTEIN G"/>
    <property type="match status" value="1"/>
</dbReference>
<keyword evidence="4" id="KW-1185">Reference proteome</keyword>
<accession>A0ABV4U5G9</accession>
<dbReference type="InterPro" id="IPR011453">
    <property type="entry name" value="DUF1559"/>
</dbReference>
<dbReference type="InterPro" id="IPR012902">
    <property type="entry name" value="N_methyl_site"/>
</dbReference>
<comment type="caution">
    <text evidence="3">The sequence shown here is derived from an EMBL/GenBank/DDBJ whole genome shotgun (WGS) entry which is preliminary data.</text>
</comment>
<dbReference type="Pfam" id="PF07963">
    <property type="entry name" value="N_methyl"/>
    <property type="match status" value="1"/>
</dbReference>
<keyword evidence="1" id="KW-1133">Transmembrane helix</keyword>
<feature type="transmembrane region" description="Helical" evidence="1">
    <location>
        <begin position="12"/>
        <end position="37"/>
    </location>
</feature>
<dbReference type="NCBIfam" id="TIGR02532">
    <property type="entry name" value="IV_pilin_GFxxxE"/>
    <property type="match status" value="1"/>
</dbReference>
<dbReference type="SUPFAM" id="SSF54523">
    <property type="entry name" value="Pili subunits"/>
    <property type="match status" value="1"/>
</dbReference>
<proteinExistence type="predicted"/>
<dbReference type="EMBL" id="JBGUBD010000006">
    <property type="protein sequence ID" value="MFA9478845.1"/>
    <property type="molecule type" value="Genomic_DNA"/>
</dbReference>
<gene>
    <name evidence="3" type="ORF">ACERK3_11125</name>
</gene>
<feature type="domain" description="DUF1559" evidence="2">
    <location>
        <begin position="39"/>
        <end position="63"/>
    </location>
</feature>
<keyword evidence="1" id="KW-0472">Membrane</keyword>
<organism evidence="3 4">
    <name type="scientific">Natronomicrosphaera hydrolytica</name>
    <dbReference type="NCBI Taxonomy" id="3242702"/>
    <lineage>
        <taxon>Bacteria</taxon>
        <taxon>Pseudomonadati</taxon>
        <taxon>Planctomycetota</taxon>
        <taxon>Phycisphaerae</taxon>
        <taxon>Phycisphaerales</taxon>
        <taxon>Phycisphaeraceae</taxon>
        <taxon>Natronomicrosphaera</taxon>
    </lineage>
</organism>
<evidence type="ECO:0000313" key="3">
    <source>
        <dbReference type="EMBL" id="MFA9478845.1"/>
    </source>
</evidence>
<sequence>MCNYQIMNRHNIAFTLIELLVVISIIAVLIALLLPALSSARESARRIQCASQLRQIHLAGYMYLDDNDGKWFRSVWNNWLAPYAGLTEPPTTNDSTDTIFTCQTMQQILPTRFGFYHANYSVNQYVTDVSDVYHDSRGPSRMDDVQSPSDLAFFTDGAPSSDYSQLGNQWWINPRTSYAAIVSQTIGRADPLHSQSLNVVYLDGHAESTTFDYAIEHLNDRPWLDFPVSRRFWFGGTYSN</sequence>
<dbReference type="RefSeq" id="WP_425345770.1">
    <property type="nucleotide sequence ID" value="NZ_JBGUBD010000006.1"/>
</dbReference>
<dbReference type="PANTHER" id="PTHR30093:SF2">
    <property type="entry name" value="TYPE II SECRETION SYSTEM PROTEIN H"/>
    <property type="match status" value="1"/>
</dbReference>
<dbReference type="Gene3D" id="3.30.700.10">
    <property type="entry name" value="Glycoprotein, Type 4 Pilin"/>
    <property type="match status" value="1"/>
</dbReference>
<dbReference type="Proteomes" id="UP001575105">
    <property type="component" value="Unassembled WGS sequence"/>
</dbReference>